<keyword evidence="4" id="KW-1185">Reference proteome</keyword>
<accession>A0A0N4W0M6</accession>
<evidence type="ECO:0000313" key="5">
    <source>
        <dbReference type="WBParaSite" id="HPLM_0000312301-mRNA-1"/>
    </source>
</evidence>
<name>A0A0N4W0M6_HAEPC</name>
<evidence type="ECO:0000313" key="3">
    <source>
        <dbReference type="EMBL" id="VDO20163.1"/>
    </source>
</evidence>
<evidence type="ECO:0000313" key="4">
    <source>
        <dbReference type="Proteomes" id="UP000268014"/>
    </source>
</evidence>
<keyword evidence="2" id="KW-0812">Transmembrane</keyword>
<protein>
    <submittedName>
        <fullName evidence="3 5">Uncharacterized protein</fullName>
    </submittedName>
</protein>
<keyword evidence="2" id="KW-1133">Transmembrane helix</keyword>
<reference evidence="3 4" key="2">
    <citation type="submission" date="2018-11" db="EMBL/GenBank/DDBJ databases">
        <authorList>
            <consortium name="Pathogen Informatics"/>
        </authorList>
    </citation>
    <scope>NUCLEOTIDE SEQUENCE [LARGE SCALE GENOMIC DNA]</scope>
    <source>
        <strain evidence="3 4">MHpl1</strain>
    </source>
</reference>
<feature type="region of interest" description="Disordered" evidence="1">
    <location>
        <begin position="22"/>
        <end position="46"/>
    </location>
</feature>
<gene>
    <name evidence="3" type="ORF">HPLM_LOCUS3115</name>
</gene>
<keyword evidence="2" id="KW-0472">Membrane</keyword>
<reference evidence="5" key="1">
    <citation type="submission" date="2017-02" db="UniProtKB">
        <authorList>
            <consortium name="WormBaseParasite"/>
        </authorList>
    </citation>
    <scope>IDENTIFICATION</scope>
</reference>
<dbReference type="OMA" id="FVICRLH"/>
<feature type="transmembrane region" description="Helical" evidence="2">
    <location>
        <begin position="80"/>
        <end position="103"/>
    </location>
</feature>
<dbReference type="AlphaFoldDB" id="A0A0N4W0M6"/>
<proteinExistence type="predicted"/>
<evidence type="ECO:0000256" key="1">
    <source>
        <dbReference type="SAM" id="MobiDB-lite"/>
    </source>
</evidence>
<dbReference type="Proteomes" id="UP000268014">
    <property type="component" value="Unassembled WGS sequence"/>
</dbReference>
<dbReference type="OrthoDB" id="5850456at2759"/>
<organism evidence="5">
    <name type="scientific">Haemonchus placei</name>
    <name type="common">Barber's pole worm</name>
    <dbReference type="NCBI Taxonomy" id="6290"/>
    <lineage>
        <taxon>Eukaryota</taxon>
        <taxon>Metazoa</taxon>
        <taxon>Ecdysozoa</taxon>
        <taxon>Nematoda</taxon>
        <taxon>Chromadorea</taxon>
        <taxon>Rhabditida</taxon>
        <taxon>Rhabditina</taxon>
        <taxon>Rhabditomorpha</taxon>
        <taxon>Strongyloidea</taxon>
        <taxon>Trichostrongylidae</taxon>
        <taxon>Haemonchus</taxon>
    </lineage>
</organism>
<evidence type="ECO:0000256" key="2">
    <source>
        <dbReference type="SAM" id="Phobius"/>
    </source>
</evidence>
<sequence>MNVLVRQRYTCSGRQSDIRHLPPGRTACGASEKIDRPGPLTNSKLGTRRTQKLLTISPRLSEEVSLTDAMEKEEHQDVDVVVVAVVVTCIFLIPTAFFVICRLHTKLKKKAHKRASRVSVVSIAPMNRPRKSSIVLPPIRHVPMQHRPSMELSTVEAPDAIGLGNTDGANNIRRFSACYLTELKLMDVGPLPHDQAVVDEQRERELEKRASLAVQTN</sequence>
<dbReference type="EMBL" id="UZAF01016098">
    <property type="protein sequence ID" value="VDO20163.1"/>
    <property type="molecule type" value="Genomic_DNA"/>
</dbReference>
<dbReference type="WBParaSite" id="HPLM_0000312301-mRNA-1">
    <property type="protein sequence ID" value="HPLM_0000312301-mRNA-1"/>
    <property type="gene ID" value="HPLM_0000312301"/>
</dbReference>